<accession>A0A4Y2NQD3</accession>
<proteinExistence type="predicted"/>
<dbReference type="EMBL" id="BGPR01009702">
    <property type="protein sequence ID" value="GBN41738.1"/>
    <property type="molecule type" value="Genomic_DNA"/>
</dbReference>
<organism evidence="2 3">
    <name type="scientific">Araneus ventricosus</name>
    <name type="common">Orbweaver spider</name>
    <name type="synonym">Epeira ventricosa</name>
    <dbReference type="NCBI Taxonomy" id="182803"/>
    <lineage>
        <taxon>Eukaryota</taxon>
        <taxon>Metazoa</taxon>
        <taxon>Ecdysozoa</taxon>
        <taxon>Arthropoda</taxon>
        <taxon>Chelicerata</taxon>
        <taxon>Arachnida</taxon>
        <taxon>Araneae</taxon>
        <taxon>Araneomorphae</taxon>
        <taxon>Entelegynae</taxon>
        <taxon>Araneoidea</taxon>
        <taxon>Araneidae</taxon>
        <taxon>Araneus</taxon>
    </lineage>
</organism>
<gene>
    <name evidence="2" type="ORF">AVEN_192271_1</name>
</gene>
<protein>
    <submittedName>
        <fullName evidence="2">Uncharacterized protein</fullName>
    </submittedName>
</protein>
<dbReference type="AlphaFoldDB" id="A0A4Y2NQD3"/>
<dbReference type="Proteomes" id="UP000499080">
    <property type="component" value="Unassembled WGS sequence"/>
</dbReference>
<feature type="region of interest" description="Disordered" evidence="1">
    <location>
        <begin position="121"/>
        <end position="148"/>
    </location>
</feature>
<keyword evidence="3" id="KW-1185">Reference proteome</keyword>
<evidence type="ECO:0000313" key="3">
    <source>
        <dbReference type="Proteomes" id="UP000499080"/>
    </source>
</evidence>
<evidence type="ECO:0000256" key="1">
    <source>
        <dbReference type="SAM" id="MobiDB-lite"/>
    </source>
</evidence>
<reference evidence="2 3" key="1">
    <citation type="journal article" date="2019" name="Sci. Rep.">
        <title>Orb-weaving spider Araneus ventricosus genome elucidates the spidroin gene catalogue.</title>
        <authorList>
            <person name="Kono N."/>
            <person name="Nakamura H."/>
            <person name="Ohtoshi R."/>
            <person name="Moran D.A.P."/>
            <person name="Shinohara A."/>
            <person name="Yoshida Y."/>
            <person name="Fujiwara M."/>
            <person name="Mori M."/>
            <person name="Tomita M."/>
            <person name="Arakawa K."/>
        </authorList>
    </citation>
    <scope>NUCLEOTIDE SEQUENCE [LARGE SCALE GENOMIC DNA]</scope>
</reference>
<evidence type="ECO:0000313" key="2">
    <source>
        <dbReference type="EMBL" id="GBN41738.1"/>
    </source>
</evidence>
<name>A0A4Y2NQD3_ARAVE</name>
<sequence>MLHPALSPILSFHMPTGKNLRSKSQSHLLRRKDKDSHPITEIHYSWLNPKKPAHTEQLHPHKFPSVYSYQDTVAHSSPFIPISIHRLIVGFKPALQKTFSLCPSPSPGTCYPSCSSLSHQRGKSILRPSPMNVTRNEEMRNISQPLLS</sequence>
<comment type="caution">
    <text evidence="2">The sequence shown here is derived from an EMBL/GenBank/DDBJ whole genome shotgun (WGS) entry which is preliminary data.</text>
</comment>